<accession>A0AAN9A9W4</accession>
<feature type="region of interest" description="Disordered" evidence="1">
    <location>
        <begin position="52"/>
        <end position="79"/>
    </location>
</feature>
<name>A0AAN9A9W4_HALRR</name>
<proteinExistence type="predicted"/>
<dbReference type="EMBL" id="JAXCGZ010006644">
    <property type="protein sequence ID" value="KAK7079629.1"/>
    <property type="molecule type" value="Genomic_DNA"/>
</dbReference>
<evidence type="ECO:0000256" key="1">
    <source>
        <dbReference type="SAM" id="MobiDB-lite"/>
    </source>
</evidence>
<sequence length="118" mass="13374">MNEKLSSQAVAASAGVNIYERRGSPDRVNDTSVYIILMTWYLWQDIISSGSEDPHLPSDGASLKRNSLEKDSGQGRNVQEDLERELMVEFSPPNNCHILEVSSLCLLSLQWLRDEKHR</sequence>
<dbReference type="AlphaFoldDB" id="A0AAN9A9W4"/>
<evidence type="ECO:0000313" key="2">
    <source>
        <dbReference type="EMBL" id="KAK7079629.1"/>
    </source>
</evidence>
<keyword evidence="3" id="KW-1185">Reference proteome</keyword>
<organism evidence="2 3">
    <name type="scientific">Halocaridina rubra</name>
    <name type="common">Hawaiian red shrimp</name>
    <dbReference type="NCBI Taxonomy" id="373956"/>
    <lineage>
        <taxon>Eukaryota</taxon>
        <taxon>Metazoa</taxon>
        <taxon>Ecdysozoa</taxon>
        <taxon>Arthropoda</taxon>
        <taxon>Crustacea</taxon>
        <taxon>Multicrustacea</taxon>
        <taxon>Malacostraca</taxon>
        <taxon>Eumalacostraca</taxon>
        <taxon>Eucarida</taxon>
        <taxon>Decapoda</taxon>
        <taxon>Pleocyemata</taxon>
        <taxon>Caridea</taxon>
        <taxon>Atyoidea</taxon>
        <taxon>Atyidae</taxon>
        <taxon>Halocaridina</taxon>
    </lineage>
</organism>
<feature type="compositionally biased region" description="Basic and acidic residues" evidence="1">
    <location>
        <begin position="66"/>
        <end position="79"/>
    </location>
</feature>
<gene>
    <name evidence="2" type="ORF">SK128_025759</name>
</gene>
<protein>
    <submittedName>
        <fullName evidence="2">Uncharacterized protein</fullName>
    </submittedName>
</protein>
<comment type="caution">
    <text evidence="2">The sequence shown here is derived from an EMBL/GenBank/DDBJ whole genome shotgun (WGS) entry which is preliminary data.</text>
</comment>
<reference evidence="2 3" key="1">
    <citation type="submission" date="2023-11" db="EMBL/GenBank/DDBJ databases">
        <title>Halocaridina rubra genome assembly.</title>
        <authorList>
            <person name="Smith C."/>
        </authorList>
    </citation>
    <scope>NUCLEOTIDE SEQUENCE [LARGE SCALE GENOMIC DNA]</scope>
    <source>
        <strain evidence="2">EP-1</strain>
        <tissue evidence="2">Whole</tissue>
    </source>
</reference>
<dbReference type="Proteomes" id="UP001381693">
    <property type="component" value="Unassembled WGS sequence"/>
</dbReference>
<evidence type="ECO:0000313" key="3">
    <source>
        <dbReference type="Proteomes" id="UP001381693"/>
    </source>
</evidence>